<keyword evidence="6" id="KW-0408">Iron</keyword>
<dbReference type="PROSITE" id="PS01155">
    <property type="entry name" value="ENDONUCLEASE_III_2"/>
    <property type="match status" value="1"/>
</dbReference>
<proteinExistence type="inferred from homology"/>
<dbReference type="EMBL" id="JALJOS010000002">
    <property type="protein sequence ID" value="KAK9842674.1"/>
    <property type="molecule type" value="Genomic_DNA"/>
</dbReference>
<feature type="compositionally biased region" description="Basic residues" evidence="10">
    <location>
        <begin position="80"/>
        <end position="90"/>
    </location>
</feature>
<dbReference type="GO" id="GO:0003677">
    <property type="term" value="F:DNA binding"/>
    <property type="evidence" value="ECO:0007669"/>
    <property type="project" value="InterPro"/>
</dbReference>
<dbReference type="InterPro" id="IPR003265">
    <property type="entry name" value="HhH-GPD_domain"/>
</dbReference>
<evidence type="ECO:0000313" key="13">
    <source>
        <dbReference type="Proteomes" id="UP001438707"/>
    </source>
</evidence>
<evidence type="ECO:0000259" key="11">
    <source>
        <dbReference type="SMART" id="SM00478"/>
    </source>
</evidence>
<evidence type="ECO:0000256" key="2">
    <source>
        <dbReference type="ARBA" id="ARBA00022485"/>
    </source>
</evidence>
<dbReference type="AlphaFoldDB" id="A0AAW1S9U0"/>
<evidence type="ECO:0000313" key="12">
    <source>
        <dbReference type="EMBL" id="KAK9842674.1"/>
    </source>
</evidence>
<keyword evidence="8" id="KW-0234">DNA repair</keyword>
<evidence type="ECO:0000256" key="9">
    <source>
        <dbReference type="ARBA" id="ARBA00023295"/>
    </source>
</evidence>
<dbReference type="Proteomes" id="UP001438707">
    <property type="component" value="Unassembled WGS sequence"/>
</dbReference>
<protein>
    <recommendedName>
        <fullName evidence="11">HhH-GPD domain-containing protein</fullName>
    </recommendedName>
</protein>
<dbReference type="PANTHER" id="PTHR10359:SF18">
    <property type="entry name" value="ENDONUCLEASE III"/>
    <property type="match status" value="1"/>
</dbReference>
<keyword evidence="5" id="KW-0378">Hydrolase</keyword>
<dbReference type="SMART" id="SM00478">
    <property type="entry name" value="ENDO3c"/>
    <property type="match status" value="1"/>
</dbReference>
<dbReference type="Gene3D" id="1.10.1670.10">
    <property type="entry name" value="Helix-hairpin-Helix base-excision DNA repair enzymes (C-terminal)"/>
    <property type="match status" value="1"/>
</dbReference>
<keyword evidence="7" id="KW-0411">Iron-sulfur</keyword>
<dbReference type="GO" id="GO:0006285">
    <property type="term" value="P:base-excision repair, AP site formation"/>
    <property type="evidence" value="ECO:0007669"/>
    <property type="project" value="TreeGrafter"/>
</dbReference>
<gene>
    <name evidence="12" type="ORF">WJX74_000520</name>
</gene>
<dbReference type="SUPFAM" id="SSF48150">
    <property type="entry name" value="DNA-glycosylase"/>
    <property type="match status" value="1"/>
</dbReference>
<keyword evidence="9" id="KW-0326">Glycosidase</keyword>
<organism evidence="12 13">
    <name type="scientific">Apatococcus lobatus</name>
    <dbReference type="NCBI Taxonomy" id="904363"/>
    <lineage>
        <taxon>Eukaryota</taxon>
        <taxon>Viridiplantae</taxon>
        <taxon>Chlorophyta</taxon>
        <taxon>core chlorophytes</taxon>
        <taxon>Trebouxiophyceae</taxon>
        <taxon>Chlorellales</taxon>
        <taxon>Chlorellaceae</taxon>
        <taxon>Apatococcus</taxon>
    </lineage>
</organism>
<feature type="region of interest" description="Disordered" evidence="10">
    <location>
        <begin position="1"/>
        <end position="92"/>
    </location>
</feature>
<evidence type="ECO:0000256" key="8">
    <source>
        <dbReference type="ARBA" id="ARBA00023204"/>
    </source>
</evidence>
<evidence type="ECO:0000256" key="10">
    <source>
        <dbReference type="SAM" id="MobiDB-lite"/>
    </source>
</evidence>
<reference evidence="12 13" key="1">
    <citation type="journal article" date="2024" name="Nat. Commun.">
        <title>Phylogenomics reveals the evolutionary origins of lichenization in chlorophyte algae.</title>
        <authorList>
            <person name="Puginier C."/>
            <person name="Libourel C."/>
            <person name="Otte J."/>
            <person name="Skaloud P."/>
            <person name="Haon M."/>
            <person name="Grisel S."/>
            <person name="Petersen M."/>
            <person name="Berrin J.G."/>
            <person name="Delaux P.M."/>
            <person name="Dal Grande F."/>
            <person name="Keller J."/>
        </authorList>
    </citation>
    <scope>NUCLEOTIDE SEQUENCE [LARGE SCALE GENOMIC DNA]</scope>
    <source>
        <strain evidence="12 13">SAG 2145</strain>
    </source>
</reference>
<keyword evidence="3" id="KW-0479">Metal-binding</keyword>
<dbReference type="GO" id="GO:0051539">
    <property type="term" value="F:4 iron, 4 sulfur cluster binding"/>
    <property type="evidence" value="ECO:0007669"/>
    <property type="project" value="UniProtKB-KW"/>
</dbReference>
<dbReference type="PANTHER" id="PTHR10359">
    <property type="entry name" value="A/G-SPECIFIC ADENINE GLYCOSYLASE/ENDONUCLEASE III"/>
    <property type="match status" value="1"/>
</dbReference>
<evidence type="ECO:0000256" key="3">
    <source>
        <dbReference type="ARBA" id="ARBA00022723"/>
    </source>
</evidence>
<evidence type="ECO:0000256" key="7">
    <source>
        <dbReference type="ARBA" id="ARBA00023014"/>
    </source>
</evidence>
<dbReference type="InterPro" id="IPR023170">
    <property type="entry name" value="HhH_base_excis_C"/>
</dbReference>
<dbReference type="Pfam" id="PF00633">
    <property type="entry name" value="HHH"/>
    <property type="match status" value="1"/>
</dbReference>
<evidence type="ECO:0000256" key="1">
    <source>
        <dbReference type="ARBA" id="ARBA00008343"/>
    </source>
</evidence>
<name>A0AAW1S9U0_9CHLO</name>
<comment type="similarity">
    <text evidence="1">Belongs to the Nth/MutY family.</text>
</comment>
<keyword evidence="4" id="KW-0227">DNA damage</keyword>
<evidence type="ECO:0000256" key="4">
    <source>
        <dbReference type="ARBA" id="ARBA00022763"/>
    </source>
</evidence>
<dbReference type="InterPro" id="IPR004036">
    <property type="entry name" value="Endonuclease-III-like_CS2"/>
</dbReference>
<accession>A0AAW1S9U0</accession>
<dbReference type="GO" id="GO:0046872">
    <property type="term" value="F:metal ion binding"/>
    <property type="evidence" value="ECO:0007669"/>
    <property type="project" value="UniProtKB-KW"/>
</dbReference>
<dbReference type="Pfam" id="PF00730">
    <property type="entry name" value="HhH-GPD"/>
    <property type="match status" value="1"/>
</dbReference>
<dbReference type="InterPro" id="IPR000445">
    <property type="entry name" value="HhH_motif"/>
</dbReference>
<dbReference type="GO" id="GO:0000703">
    <property type="term" value="F:oxidized pyrimidine nucleobase lesion DNA N-glycosylase activity"/>
    <property type="evidence" value="ECO:0007669"/>
    <property type="project" value="UniProtKB-ARBA"/>
</dbReference>
<keyword evidence="2" id="KW-0004">4Fe-4S</keyword>
<evidence type="ECO:0000256" key="6">
    <source>
        <dbReference type="ARBA" id="ARBA00023004"/>
    </source>
</evidence>
<sequence>MRTSVRLLRSSKRAAEVDKPQVTSVTETKVTRITPRKRQRRSAQERHEQPQPQLAAQATPQRTARLKPAPDVSPVSLSKTTKKPSRKTPKRLRETLISIDNLPAIKTKAARIASILDGLYDDPPCPLNYETPFQLLVAVILSAQSTDKKVNEITPALFRDAADAPAMAQLPVERLQAHIKQLGLAPTKAKNISAMSKMLMEQHGAQVPDTFEALEALPGVGHKTASCVLAIAFKQATFPVDTHIHRLAMRWGLSQGPSVEQAEADLKACFEESTWNSAYHPCNRSGIARTMWLLGGSVDIVFQNRRQEGNGNSATSMRLPRICLCIRDIPTLQDAKCHWASQVQQPFQMLTSS</sequence>
<evidence type="ECO:0000256" key="5">
    <source>
        <dbReference type="ARBA" id="ARBA00022801"/>
    </source>
</evidence>
<comment type="caution">
    <text evidence="12">The sequence shown here is derived from an EMBL/GenBank/DDBJ whole genome shotgun (WGS) entry which is preliminary data.</text>
</comment>
<dbReference type="InterPro" id="IPR011257">
    <property type="entry name" value="DNA_glycosylase"/>
</dbReference>
<dbReference type="FunFam" id="1.10.340.30:FF:000001">
    <property type="entry name" value="Endonuclease III"/>
    <property type="match status" value="1"/>
</dbReference>
<keyword evidence="13" id="KW-1185">Reference proteome</keyword>
<feature type="domain" description="HhH-GPD" evidence="11">
    <location>
        <begin position="141"/>
        <end position="285"/>
    </location>
</feature>
<dbReference type="CDD" id="cd00056">
    <property type="entry name" value="ENDO3c"/>
    <property type="match status" value="1"/>
</dbReference>
<dbReference type="Gene3D" id="1.10.340.30">
    <property type="entry name" value="Hypothetical protein, domain 2"/>
    <property type="match status" value="1"/>
</dbReference>
<feature type="compositionally biased region" description="Low complexity" evidence="10">
    <location>
        <begin position="50"/>
        <end position="63"/>
    </location>
</feature>